<keyword evidence="1" id="KW-0732">Signal</keyword>
<sequence length="246" mass="26068">MLYPTHKTLLSALLLVSAANSIVIPGQNSPQLEERTGSSGCNADNLLRLIRGQDNLPQGLAFCSTWLGKVHTTITLASTVTPTITTTSTSTSTSTSLLTEITTATETHYTTITSTQTTTVPDNPSTITTTTYIIDKKRRLARATAKPLSDQILSNTYPASRISSACNCLTLEPATTATVYSTETAVAVTSVVIVPAVAVTSVTITDTVQVTRSVTAVEVETATVTVWTVVECEVKRAKRAKRVVGC</sequence>
<name>A0AAV9VW24_9PEZI</name>
<comment type="caution">
    <text evidence="2">The sequence shown here is derived from an EMBL/GenBank/DDBJ whole genome shotgun (WGS) entry which is preliminary data.</text>
</comment>
<dbReference type="EMBL" id="JAVHJL010000010">
    <property type="protein sequence ID" value="KAK6496709.1"/>
    <property type="molecule type" value="Genomic_DNA"/>
</dbReference>
<feature type="chain" id="PRO_5043900431" evidence="1">
    <location>
        <begin position="22"/>
        <end position="246"/>
    </location>
</feature>
<proteinExistence type="predicted"/>
<organism evidence="2 3">
    <name type="scientific">Arthrobotrys musiformis</name>
    <dbReference type="NCBI Taxonomy" id="47236"/>
    <lineage>
        <taxon>Eukaryota</taxon>
        <taxon>Fungi</taxon>
        <taxon>Dikarya</taxon>
        <taxon>Ascomycota</taxon>
        <taxon>Pezizomycotina</taxon>
        <taxon>Orbiliomycetes</taxon>
        <taxon>Orbiliales</taxon>
        <taxon>Orbiliaceae</taxon>
        <taxon>Arthrobotrys</taxon>
    </lineage>
</organism>
<evidence type="ECO:0000313" key="3">
    <source>
        <dbReference type="Proteomes" id="UP001370758"/>
    </source>
</evidence>
<accession>A0AAV9VW24</accession>
<gene>
    <name evidence="2" type="ORF">TWF481_001697</name>
</gene>
<keyword evidence="3" id="KW-1185">Reference proteome</keyword>
<dbReference type="AlphaFoldDB" id="A0AAV9VW24"/>
<dbReference type="Proteomes" id="UP001370758">
    <property type="component" value="Unassembled WGS sequence"/>
</dbReference>
<reference evidence="2 3" key="1">
    <citation type="submission" date="2023-08" db="EMBL/GenBank/DDBJ databases">
        <authorList>
            <person name="Palmer J.M."/>
        </authorList>
    </citation>
    <scope>NUCLEOTIDE SEQUENCE [LARGE SCALE GENOMIC DNA]</scope>
    <source>
        <strain evidence="2 3">TWF481</strain>
    </source>
</reference>
<evidence type="ECO:0000256" key="1">
    <source>
        <dbReference type="SAM" id="SignalP"/>
    </source>
</evidence>
<protein>
    <submittedName>
        <fullName evidence="2">Uncharacterized protein</fullName>
    </submittedName>
</protein>
<feature type="signal peptide" evidence="1">
    <location>
        <begin position="1"/>
        <end position="21"/>
    </location>
</feature>
<evidence type="ECO:0000313" key="2">
    <source>
        <dbReference type="EMBL" id="KAK6496709.1"/>
    </source>
</evidence>